<dbReference type="InterPro" id="IPR055119">
    <property type="entry name" value="Mig18_Fn1"/>
</dbReference>
<evidence type="ECO:0000313" key="4">
    <source>
        <dbReference type="Proteomes" id="UP000614601"/>
    </source>
</evidence>
<comment type="caution">
    <text evidence="3">The sequence shown here is derived from an EMBL/GenBank/DDBJ whole genome shotgun (WGS) entry which is preliminary data.</text>
</comment>
<evidence type="ECO:0000313" key="3">
    <source>
        <dbReference type="EMBL" id="CAD5226375.1"/>
    </source>
</evidence>
<dbReference type="EMBL" id="CAJFCW020000005">
    <property type="protein sequence ID" value="CAG9122076.1"/>
    <property type="molecule type" value="Genomic_DNA"/>
</dbReference>
<evidence type="ECO:0000259" key="2">
    <source>
        <dbReference type="Pfam" id="PF23003"/>
    </source>
</evidence>
<keyword evidence="1" id="KW-0732">Signal</keyword>
<dbReference type="Proteomes" id="UP000614601">
    <property type="component" value="Unassembled WGS sequence"/>
</dbReference>
<dbReference type="Pfam" id="PF23003">
    <property type="entry name" value="Fn1_2"/>
    <property type="match status" value="1"/>
</dbReference>
<feature type="chain" id="PRO_5036408535" description="Abnormal cell migration protein 18-like fibronectin type I domain-containing protein" evidence="1">
    <location>
        <begin position="19"/>
        <end position="109"/>
    </location>
</feature>
<organism evidence="3 4">
    <name type="scientific">Bursaphelenchus okinawaensis</name>
    <dbReference type="NCBI Taxonomy" id="465554"/>
    <lineage>
        <taxon>Eukaryota</taxon>
        <taxon>Metazoa</taxon>
        <taxon>Ecdysozoa</taxon>
        <taxon>Nematoda</taxon>
        <taxon>Chromadorea</taxon>
        <taxon>Rhabditida</taxon>
        <taxon>Tylenchina</taxon>
        <taxon>Tylenchomorpha</taxon>
        <taxon>Aphelenchoidea</taxon>
        <taxon>Aphelenchoididae</taxon>
        <taxon>Bursaphelenchus</taxon>
    </lineage>
</organism>
<name>A0A811LGQ8_9BILA</name>
<dbReference type="Proteomes" id="UP000783686">
    <property type="component" value="Unassembled WGS sequence"/>
</dbReference>
<evidence type="ECO:0000256" key="1">
    <source>
        <dbReference type="SAM" id="SignalP"/>
    </source>
</evidence>
<keyword evidence="4" id="KW-1185">Reference proteome</keyword>
<sequence>MKLVLITLLVLLIPFSSAYKDDEPSCEENGETYRNGETWTAQSGFVRRCVVNAYGWETQILACVEKQSKRKIRVGSSMKVGKFRIYCDKTPGGGAMMRPEVIRDSRNYD</sequence>
<protein>
    <recommendedName>
        <fullName evidence="2">Abnormal cell migration protein 18-like fibronectin type I domain-containing protein</fullName>
    </recommendedName>
</protein>
<dbReference type="AlphaFoldDB" id="A0A811LGQ8"/>
<reference evidence="3" key="1">
    <citation type="submission" date="2020-09" db="EMBL/GenBank/DDBJ databases">
        <authorList>
            <person name="Kikuchi T."/>
        </authorList>
    </citation>
    <scope>NUCLEOTIDE SEQUENCE</scope>
    <source>
        <strain evidence="3">SH1</strain>
    </source>
</reference>
<dbReference type="EMBL" id="CAJFDH010000005">
    <property type="protein sequence ID" value="CAD5226375.1"/>
    <property type="molecule type" value="Genomic_DNA"/>
</dbReference>
<feature type="signal peptide" evidence="1">
    <location>
        <begin position="1"/>
        <end position="18"/>
    </location>
</feature>
<gene>
    <name evidence="3" type="ORF">BOKJ2_LOCUS12046</name>
</gene>
<accession>A0A811LGQ8</accession>
<feature type="domain" description="Abnormal cell migration protein 18-like fibronectin type I" evidence="2">
    <location>
        <begin position="26"/>
        <end position="93"/>
    </location>
</feature>
<proteinExistence type="predicted"/>